<feature type="region of interest" description="Disordered" evidence="8">
    <location>
        <begin position="179"/>
        <end position="199"/>
    </location>
</feature>
<evidence type="ECO:0000256" key="5">
    <source>
        <dbReference type="ARBA" id="ARBA00022801"/>
    </source>
</evidence>
<reference evidence="9 10" key="1">
    <citation type="submission" date="2024-12" db="EMBL/GenBank/DDBJ databases">
        <authorList>
            <person name="Lee Y."/>
        </authorList>
    </citation>
    <scope>NUCLEOTIDE SEQUENCE [LARGE SCALE GENOMIC DNA]</scope>
    <source>
        <strain evidence="9 10">03SUJ4</strain>
    </source>
</reference>
<feature type="binding site" evidence="7">
    <location>
        <position position="118"/>
    </location>
    <ligand>
        <name>Zn(2+)</name>
        <dbReference type="ChEBI" id="CHEBI:29105"/>
        <note>catalytic</note>
    </ligand>
</feature>
<dbReference type="SUPFAM" id="SSF55486">
    <property type="entry name" value="Metalloproteases ('zincins'), catalytic domain"/>
    <property type="match status" value="1"/>
</dbReference>
<keyword evidence="10" id="KW-1185">Reference proteome</keyword>
<proteinExistence type="inferred from homology"/>
<dbReference type="HAMAP" id="MF_00009">
    <property type="entry name" value="Endoribonucl_YbeY"/>
    <property type="match status" value="1"/>
</dbReference>
<accession>A0ABW9KKL3</accession>
<sequence>MIEEPDGGRSEDLFRTLRKAVLARFLKTAQRAVQLPGEVNLLLADDARLKALNKAFRGKNKATDVLSFPAAENGQDLGDESMAGDLAISVETAARQAAEHGHSLEDELRVLTLHGVLHLAGYDHEADEGEMRALESQLRLKLKLPGGLIERVSEDANAAGDGAVKNVQLVRAKSVAVKQRSAKQAATKGTRRGAGKERV</sequence>
<gene>
    <name evidence="7 9" type="primary">ybeY</name>
    <name evidence="9" type="ORF">ACK2TP_11190</name>
</gene>
<dbReference type="Gene3D" id="3.40.390.30">
    <property type="entry name" value="Metalloproteases ('zincins'), catalytic domain"/>
    <property type="match status" value="1"/>
</dbReference>
<keyword evidence="3 7" id="KW-0479">Metal-binding</keyword>
<dbReference type="InterPro" id="IPR002036">
    <property type="entry name" value="YbeY"/>
</dbReference>
<evidence type="ECO:0000256" key="6">
    <source>
        <dbReference type="ARBA" id="ARBA00022833"/>
    </source>
</evidence>
<comment type="cofactor">
    <cofactor evidence="7">
        <name>Zn(2+)</name>
        <dbReference type="ChEBI" id="CHEBI:29105"/>
    </cofactor>
    <text evidence="7">Binds 1 zinc ion.</text>
</comment>
<organism evidence="9 10">
    <name type="scientific">Terriglobus aquaticus</name>
    <dbReference type="NCBI Taxonomy" id="940139"/>
    <lineage>
        <taxon>Bacteria</taxon>
        <taxon>Pseudomonadati</taxon>
        <taxon>Acidobacteriota</taxon>
        <taxon>Terriglobia</taxon>
        <taxon>Terriglobales</taxon>
        <taxon>Acidobacteriaceae</taxon>
        <taxon>Terriglobus</taxon>
    </lineage>
</organism>
<name>A0ABW9KKL3_9BACT</name>
<comment type="similarity">
    <text evidence="1 7">Belongs to the endoribonuclease YbeY family.</text>
</comment>
<dbReference type="InterPro" id="IPR023091">
    <property type="entry name" value="MetalPrtase_cat_dom_sf_prd"/>
</dbReference>
<comment type="subcellular location">
    <subcellularLocation>
        <location evidence="7">Cytoplasm</location>
    </subcellularLocation>
</comment>
<evidence type="ECO:0000256" key="7">
    <source>
        <dbReference type="HAMAP-Rule" id="MF_00009"/>
    </source>
</evidence>
<evidence type="ECO:0000313" key="10">
    <source>
        <dbReference type="Proteomes" id="UP001634747"/>
    </source>
</evidence>
<dbReference type="PROSITE" id="PS01306">
    <property type="entry name" value="UPF0054"/>
    <property type="match status" value="1"/>
</dbReference>
<evidence type="ECO:0000313" key="9">
    <source>
        <dbReference type="EMBL" id="MFN2976326.1"/>
    </source>
</evidence>
<keyword evidence="7" id="KW-0963">Cytoplasm</keyword>
<comment type="caution">
    <text evidence="9">The sequence shown here is derived from an EMBL/GenBank/DDBJ whole genome shotgun (WGS) entry which is preliminary data.</text>
</comment>
<keyword evidence="7" id="KW-0698">rRNA processing</keyword>
<dbReference type="PANTHER" id="PTHR46986">
    <property type="entry name" value="ENDORIBONUCLEASE YBEY, CHLOROPLASTIC"/>
    <property type="match status" value="1"/>
</dbReference>
<evidence type="ECO:0000256" key="3">
    <source>
        <dbReference type="ARBA" id="ARBA00022723"/>
    </source>
</evidence>
<dbReference type="EMBL" id="JBJYXY010000001">
    <property type="protein sequence ID" value="MFN2976326.1"/>
    <property type="molecule type" value="Genomic_DNA"/>
</dbReference>
<feature type="binding site" evidence="7">
    <location>
        <position position="114"/>
    </location>
    <ligand>
        <name>Zn(2+)</name>
        <dbReference type="ChEBI" id="CHEBI:29105"/>
        <note>catalytic</note>
    </ligand>
</feature>
<evidence type="ECO:0000256" key="4">
    <source>
        <dbReference type="ARBA" id="ARBA00022759"/>
    </source>
</evidence>
<protein>
    <recommendedName>
        <fullName evidence="7">Endoribonuclease YbeY</fullName>
        <ecNumber evidence="7">3.1.-.-</ecNumber>
    </recommendedName>
</protein>
<keyword evidence="7" id="KW-0690">Ribosome biogenesis</keyword>
<dbReference type="NCBIfam" id="TIGR00043">
    <property type="entry name" value="rRNA maturation RNase YbeY"/>
    <property type="match status" value="1"/>
</dbReference>
<comment type="function">
    <text evidence="7">Single strand-specific metallo-endoribonuclease involved in late-stage 70S ribosome quality control and in maturation of the 3' terminus of the 16S rRNA.</text>
</comment>
<feature type="binding site" evidence="7">
    <location>
        <position position="124"/>
    </location>
    <ligand>
        <name>Zn(2+)</name>
        <dbReference type="ChEBI" id="CHEBI:29105"/>
        <note>catalytic</note>
    </ligand>
</feature>
<dbReference type="Proteomes" id="UP001634747">
    <property type="component" value="Unassembled WGS sequence"/>
</dbReference>
<keyword evidence="2 7" id="KW-0540">Nuclease</keyword>
<keyword evidence="4 7" id="KW-0255">Endonuclease</keyword>
<dbReference type="PANTHER" id="PTHR46986:SF1">
    <property type="entry name" value="ENDORIBONUCLEASE YBEY, CHLOROPLASTIC"/>
    <property type="match status" value="1"/>
</dbReference>
<evidence type="ECO:0000256" key="8">
    <source>
        <dbReference type="SAM" id="MobiDB-lite"/>
    </source>
</evidence>
<evidence type="ECO:0000256" key="2">
    <source>
        <dbReference type="ARBA" id="ARBA00022722"/>
    </source>
</evidence>
<keyword evidence="6 7" id="KW-0862">Zinc</keyword>
<dbReference type="RefSeq" id="WP_263415051.1">
    <property type="nucleotide sequence ID" value="NZ_BAABBH010000001.1"/>
</dbReference>
<dbReference type="InterPro" id="IPR020549">
    <property type="entry name" value="YbeY_CS"/>
</dbReference>
<dbReference type="EC" id="3.1.-.-" evidence="7"/>
<evidence type="ECO:0000256" key="1">
    <source>
        <dbReference type="ARBA" id="ARBA00010875"/>
    </source>
</evidence>
<keyword evidence="5 7" id="KW-0378">Hydrolase</keyword>
<dbReference type="Pfam" id="PF02130">
    <property type="entry name" value="YbeY"/>
    <property type="match status" value="1"/>
</dbReference>